<comment type="subcellular location">
    <subcellularLocation>
        <location evidence="1">Mitochondrion outer membrane</location>
        <topology evidence="1">Single-pass membrane protein</topology>
    </subcellularLocation>
</comment>
<evidence type="ECO:0000313" key="14">
    <source>
        <dbReference type="Proteomes" id="UP000815325"/>
    </source>
</evidence>
<evidence type="ECO:0000256" key="11">
    <source>
        <dbReference type="ARBA" id="ARBA00023170"/>
    </source>
</evidence>
<gene>
    <name evidence="13" type="ORF">DUNSADRAFT_6348</name>
</gene>
<keyword evidence="14" id="KW-1185">Reference proteome</keyword>
<dbReference type="Pfam" id="PF04281">
    <property type="entry name" value="Tom22"/>
    <property type="match status" value="1"/>
</dbReference>
<evidence type="ECO:0000256" key="4">
    <source>
        <dbReference type="ARBA" id="ARBA00022692"/>
    </source>
</evidence>
<dbReference type="InterPro" id="IPR005683">
    <property type="entry name" value="Tom22"/>
</dbReference>
<evidence type="ECO:0000256" key="5">
    <source>
        <dbReference type="ARBA" id="ARBA00022787"/>
    </source>
</evidence>
<evidence type="ECO:0000256" key="7">
    <source>
        <dbReference type="ARBA" id="ARBA00022989"/>
    </source>
</evidence>
<keyword evidence="8" id="KW-0811">Translocation</keyword>
<keyword evidence="3" id="KW-0813">Transport</keyword>
<evidence type="ECO:0000256" key="12">
    <source>
        <dbReference type="SAM" id="Phobius"/>
    </source>
</evidence>
<keyword evidence="11" id="KW-0675">Receptor</keyword>
<keyword evidence="9" id="KW-0496">Mitochondrion</keyword>
<feature type="transmembrane region" description="Helical" evidence="12">
    <location>
        <begin position="31"/>
        <end position="48"/>
    </location>
</feature>
<name>A0ABQ7GNF0_DUNSA</name>
<accession>A0ABQ7GNF0</accession>
<dbReference type="Proteomes" id="UP000815325">
    <property type="component" value="Unassembled WGS sequence"/>
</dbReference>
<evidence type="ECO:0000256" key="3">
    <source>
        <dbReference type="ARBA" id="ARBA00022448"/>
    </source>
</evidence>
<evidence type="ECO:0000256" key="1">
    <source>
        <dbReference type="ARBA" id="ARBA00004572"/>
    </source>
</evidence>
<evidence type="ECO:0000256" key="2">
    <source>
        <dbReference type="ARBA" id="ARBA00009874"/>
    </source>
</evidence>
<dbReference type="PANTHER" id="PTHR46867">
    <property type="entry name" value="MITOCHONDRIAL IMPORT RECEPTOR SUBUNIT TOM9-2"/>
    <property type="match status" value="1"/>
</dbReference>
<comment type="similarity">
    <text evidence="2">Belongs to the Tom22 family.</text>
</comment>
<keyword evidence="6" id="KW-0653">Protein transport</keyword>
<sequence>MLSTISNQAIQPSVQQSAIFGKKLFCSFKKAAWIASTTSLILLIPLIIEMDREQQIIELEKEQMSVLTGNAGAK</sequence>
<evidence type="ECO:0008006" key="15">
    <source>
        <dbReference type="Google" id="ProtNLM"/>
    </source>
</evidence>
<protein>
    <recommendedName>
        <fullName evidence="15">Mitochondrial import receptor subunit TOM22</fullName>
    </recommendedName>
</protein>
<dbReference type="PANTHER" id="PTHR46867:SF4">
    <property type="entry name" value="MITOCHONDRIAL IMPORT RECEPTOR SUBUNIT TOM9-2"/>
    <property type="match status" value="1"/>
</dbReference>
<evidence type="ECO:0000256" key="9">
    <source>
        <dbReference type="ARBA" id="ARBA00023128"/>
    </source>
</evidence>
<keyword evidence="5" id="KW-1000">Mitochondrion outer membrane</keyword>
<evidence type="ECO:0000256" key="8">
    <source>
        <dbReference type="ARBA" id="ARBA00023010"/>
    </source>
</evidence>
<proteinExistence type="inferred from homology"/>
<keyword evidence="7 12" id="KW-1133">Transmembrane helix</keyword>
<evidence type="ECO:0000256" key="6">
    <source>
        <dbReference type="ARBA" id="ARBA00022927"/>
    </source>
</evidence>
<keyword evidence="10 12" id="KW-0472">Membrane</keyword>
<comment type="caution">
    <text evidence="13">The sequence shown here is derived from an EMBL/GenBank/DDBJ whole genome shotgun (WGS) entry which is preliminary data.</text>
</comment>
<reference evidence="13" key="1">
    <citation type="submission" date="2017-08" db="EMBL/GenBank/DDBJ databases">
        <authorList>
            <person name="Polle J.E."/>
            <person name="Barry K."/>
            <person name="Cushman J."/>
            <person name="Schmutz J."/>
            <person name="Tran D."/>
            <person name="Hathwaick L.T."/>
            <person name="Yim W.C."/>
            <person name="Jenkins J."/>
            <person name="Mckie-Krisberg Z.M."/>
            <person name="Prochnik S."/>
            <person name="Lindquist E."/>
            <person name="Dockter R.B."/>
            <person name="Adam C."/>
            <person name="Molina H."/>
            <person name="Bunkerborg J."/>
            <person name="Jin E."/>
            <person name="Buchheim M."/>
            <person name="Magnuson J."/>
        </authorList>
    </citation>
    <scope>NUCLEOTIDE SEQUENCE</scope>
    <source>
        <strain evidence="13">CCAP 19/18</strain>
    </source>
</reference>
<keyword evidence="4 12" id="KW-0812">Transmembrane</keyword>
<evidence type="ECO:0000313" key="13">
    <source>
        <dbReference type="EMBL" id="KAF5836145.1"/>
    </source>
</evidence>
<organism evidence="13 14">
    <name type="scientific">Dunaliella salina</name>
    <name type="common">Green alga</name>
    <name type="synonym">Protococcus salinus</name>
    <dbReference type="NCBI Taxonomy" id="3046"/>
    <lineage>
        <taxon>Eukaryota</taxon>
        <taxon>Viridiplantae</taxon>
        <taxon>Chlorophyta</taxon>
        <taxon>core chlorophytes</taxon>
        <taxon>Chlorophyceae</taxon>
        <taxon>CS clade</taxon>
        <taxon>Chlamydomonadales</taxon>
        <taxon>Dunaliellaceae</taxon>
        <taxon>Dunaliella</taxon>
    </lineage>
</organism>
<dbReference type="InterPro" id="IPR017411">
    <property type="entry name" value="Tom22_pln"/>
</dbReference>
<evidence type="ECO:0000256" key="10">
    <source>
        <dbReference type="ARBA" id="ARBA00023136"/>
    </source>
</evidence>
<dbReference type="EMBL" id="MU069673">
    <property type="protein sequence ID" value="KAF5836145.1"/>
    <property type="molecule type" value="Genomic_DNA"/>
</dbReference>